<reference evidence="1" key="1">
    <citation type="submission" date="2024-05" db="EMBL/GenBank/DDBJ databases">
        <title>Whole genome shotgun sequence of Streptomyces hydrogenans NBRC 13475.</title>
        <authorList>
            <person name="Komaki H."/>
            <person name="Tamura T."/>
        </authorList>
    </citation>
    <scope>NUCLEOTIDE SEQUENCE</scope>
    <source>
        <strain evidence="1">NBRC 13475</strain>
    </source>
</reference>
<dbReference type="RefSeq" id="WP_190222188.1">
    <property type="nucleotide sequence ID" value="NZ_BNBS01000010.1"/>
</dbReference>
<dbReference type="EMBL" id="BNDW01000102">
    <property type="protein sequence ID" value="GHI26305.1"/>
    <property type="molecule type" value="Genomic_DNA"/>
</dbReference>
<gene>
    <name evidence="1" type="ORF">Shyd_76760</name>
</gene>
<protein>
    <submittedName>
        <fullName evidence="1">Uncharacterized protein</fullName>
    </submittedName>
</protein>
<name>A0ABQ3PMR5_9ACTN</name>
<evidence type="ECO:0000313" key="1">
    <source>
        <dbReference type="EMBL" id="GHI26305.1"/>
    </source>
</evidence>
<keyword evidence="2" id="KW-1185">Reference proteome</keyword>
<comment type="caution">
    <text evidence="1">The sequence shown here is derived from an EMBL/GenBank/DDBJ whole genome shotgun (WGS) entry which is preliminary data.</text>
</comment>
<evidence type="ECO:0000313" key="2">
    <source>
        <dbReference type="Proteomes" id="UP001052739"/>
    </source>
</evidence>
<organism evidence="1 2">
    <name type="scientific">Streptomyces hydrogenans</name>
    <dbReference type="NCBI Taxonomy" id="1873719"/>
    <lineage>
        <taxon>Bacteria</taxon>
        <taxon>Bacillati</taxon>
        <taxon>Actinomycetota</taxon>
        <taxon>Actinomycetes</taxon>
        <taxon>Kitasatosporales</taxon>
        <taxon>Streptomycetaceae</taxon>
        <taxon>Streptomyces</taxon>
    </lineage>
</organism>
<dbReference type="Proteomes" id="UP001052739">
    <property type="component" value="Unassembled WGS sequence"/>
</dbReference>
<sequence>MGVRTAGPAWAEAGLGHGSPKFPLAVEGPVWRLVDRLVPGVSSVTKYARYYTLYAAVAAEAGRRSLDAVECRALLRRAEALLAAAQISRSPDGIPAGLFPHGHDGVRPALSPDDGLDLDRAARDYSPRAWGFWSQYTAPAQILGIVEAGGEGLRPGRHPCPAEVRELFAPLLALAAAGRPAARPAELAEAGRAALGEPCEAEREWLAALLTATAGGTHRADAWEATDRTRRATLRVLARSVVLHGGDSPAMALRETVAFGPLLAEDPVLSAIPEAAAWRGLLLRHYSVSAWRRLWADLVAEVGADDGPDGGRDRSAADLRDWLCDRVPDGTVARALDELGPVQDHFGHPLPVERQLLDDRGRAEPWRDVLVLLTGGLRARRAETGTHPTDRRSAAVRRAFLGDRKEFLDPRWTAGLLREYELRPARDLASRLVDDMLAQSRRVALRKLRVDPRTGGYRLFSRLHLRDDDRYYRLGEESKAEIGLRVHPLASVARQLGLLTADTARGGALTLTDHARTSLDVMP</sequence>
<proteinExistence type="predicted"/>
<accession>A0ABQ3PMR5</accession>